<protein>
    <submittedName>
        <fullName evidence="2">MMS1_N domain-containing protein</fullName>
    </submittedName>
</protein>
<evidence type="ECO:0000313" key="2">
    <source>
        <dbReference type="WBParaSite" id="MCU_012292-RA"/>
    </source>
</evidence>
<dbReference type="WBParaSite" id="MCU_012292-RA">
    <property type="protein sequence ID" value="MCU_012292-RA"/>
    <property type="gene ID" value="MCU_012292"/>
</dbReference>
<dbReference type="AlphaFoldDB" id="A0A5K3FX57"/>
<proteinExistence type="predicted"/>
<reference evidence="2" key="1">
    <citation type="submission" date="2019-11" db="UniProtKB">
        <authorList>
            <consortium name="WormBaseParasite"/>
        </authorList>
    </citation>
    <scope>IDENTIFICATION</scope>
</reference>
<sequence>MLEYVIGTLETSDLAASINASQGGMVRLKTVRPQSHADSSSTVIIDEFGSPMLNHDIHIAEDRVFLDRSCTSRTHREGGRRLGGGSRVDGNDGDGTRTCRIHVSRIGGEWIIGLCEGTDAYYFFIHKRLLHGAEVEVVEAGSTGPSVEYRASISTSLEVAAVGIETTLGLFPCHTRERASEREREREKHAPAAEQLLIAVTLQKAAFALYNAGEGAHAHARTPVHRRWAERGSEPRSVTCSPFAYPFHPPNPHHHRGRCRRCRRHHHLTYTNVGILEASTMTDNNKCCLPVTTHTASSSRVYVECAASHTHTRLC</sequence>
<organism evidence="2">
    <name type="scientific">Mesocestoides corti</name>
    <name type="common">Flatworm</name>
    <dbReference type="NCBI Taxonomy" id="53468"/>
    <lineage>
        <taxon>Eukaryota</taxon>
        <taxon>Metazoa</taxon>
        <taxon>Spiralia</taxon>
        <taxon>Lophotrochozoa</taxon>
        <taxon>Platyhelminthes</taxon>
        <taxon>Cestoda</taxon>
        <taxon>Eucestoda</taxon>
        <taxon>Cyclophyllidea</taxon>
        <taxon>Mesocestoididae</taxon>
        <taxon>Mesocestoides</taxon>
    </lineage>
</organism>
<accession>A0A5K3FX57</accession>
<evidence type="ECO:0000256" key="1">
    <source>
        <dbReference type="SAM" id="MobiDB-lite"/>
    </source>
</evidence>
<name>A0A5K3FX57_MESCO</name>
<feature type="region of interest" description="Disordered" evidence="1">
    <location>
        <begin position="74"/>
        <end position="93"/>
    </location>
</feature>